<dbReference type="Pfam" id="PF00932">
    <property type="entry name" value="LTD"/>
    <property type="match status" value="1"/>
</dbReference>
<keyword evidence="5" id="KW-1185">Reference proteome</keyword>
<feature type="region of interest" description="Disordered" evidence="2">
    <location>
        <begin position="630"/>
        <end position="670"/>
    </location>
</feature>
<accession>A0A3A8K3P0</accession>
<organism evidence="4 5">
    <name type="scientific">Corallococcus carmarthensis</name>
    <dbReference type="NCBI Taxonomy" id="2316728"/>
    <lineage>
        <taxon>Bacteria</taxon>
        <taxon>Pseudomonadati</taxon>
        <taxon>Myxococcota</taxon>
        <taxon>Myxococcia</taxon>
        <taxon>Myxococcales</taxon>
        <taxon>Cystobacterineae</taxon>
        <taxon>Myxococcaceae</taxon>
        <taxon>Corallococcus</taxon>
    </lineage>
</organism>
<dbReference type="InterPro" id="IPR014755">
    <property type="entry name" value="Cu-Rt/internalin_Ig-like"/>
</dbReference>
<feature type="compositionally biased region" description="Polar residues" evidence="2">
    <location>
        <begin position="632"/>
        <end position="645"/>
    </location>
</feature>
<dbReference type="OrthoDB" id="9788513at2"/>
<dbReference type="Proteomes" id="UP000268313">
    <property type="component" value="Unassembled WGS sequence"/>
</dbReference>
<dbReference type="Gene3D" id="2.60.40.1220">
    <property type="match status" value="1"/>
</dbReference>
<reference evidence="5" key="1">
    <citation type="submission" date="2018-09" db="EMBL/GenBank/DDBJ databases">
        <authorList>
            <person name="Livingstone P.G."/>
            <person name="Whitworth D.E."/>
        </authorList>
    </citation>
    <scope>NUCLEOTIDE SEQUENCE [LARGE SCALE GENOMIC DNA]</scope>
    <source>
        <strain evidence="5">CA043D</strain>
    </source>
</reference>
<dbReference type="AlphaFoldDB" id="A0A3A8K3P0"/>
<evidence type="ECO:0000256" key="1">
    <source>
        <dbReference type="ARBA" id="ARBA00022729"/>
    </source>
</evidence>
<dbReference type="PROSITE" id="PS51841">
    <property type="entry name" value="LTD"/>
    <property type="match status" value="1"/>
</dbReference>
<evidence type="ECO:0000313" key="4">
    <source>
        <dbReference type="EMBL" id="RKH01769.1"/>
    </source>
</evidence>
<feature type="region of interest" description="Disordered" evidence="2">
    <location>
        <begin position="68"/>
        <end position="113"/>
    </location>
</feature>
<gene>
    <name evidence="4" type="ORF">D7X32_19080</name>
</gene>
<evidence type="ECO:0000256" key="2">
    <source>
        <dbReference type="SAM" id="MobiDB-lite"/>
    </source>
</evidence>
<feature type="compositionally biased region" description="Low complexity" evidence="2">
    <location>
        <begin position="76"/>
        <end position="112"/>
    </location>
</feature>
<dbReference type="Pfam" id="PF13205">
    <property type="entry name" value="Big_5"/>
    <property type="match status" value="1"/>
</dbReference>
<feature type="domain" description="LTD" evidence="3">
    <location>
        <begin position="453"/>
        <end position="602"/>
    </location>
</feature>
<sequence length="670" mass="68048">MGGIHMLKRSLKRSWLPALVTTVFVTVGTGCGDECVDQFDCRDKGAPPAGQVYACVENKCELRTLNIPPEEDAGTETDAGTDAGTTTDAGTDAGTTTDAGTDAGTTTDAGTGPQSCNPACALTDSCNIETNTCTPSSVTTTPAETSAQITDFVAAAAGVLPAPLPVSGAFVTFIKPDVAGSATTEASGFFLQAQPNGPAMFVRGSASATPVAVGDRVTLNVTEKEIISGLNVAKAVTDLTVVSKNHGVWNLDTATPPGLKVDVNAVSTFEDAGTTGIYESRIVTVSGKLGTGAGSGAAFTAFPLATTGEPTSSPLLLRVPTTLSTDLDLASGCDVAVPTGVVWRFTAQPQVSVFAPEQLTIASCPAPKLTVARAQSATEVRLTFDRKISAASVQAEDFGITPSVAVSAAAATGNQVSLTTAELTGGTQYTVTVNGEVTDLAGKALDAATKTATFTGLTPPPTGPSLVINEIDYDNVGTDNAEFLEIFNRGTAAADLTNVKLVFVNGDSTANPRIEYLSFNLADTKDAQGNAVTSLAAGGYIVAAPEPYFTTATLPAGTLRLIIKTSSGASTDIIQNGFGDGVGLLDNAAGTLLDSVFYETPASNPQNSTFTITTAVGPKSLNFEEGTRTVAADSNSAAGSLQRSPNGNDSNNNNADFAFVGTVTPGAPTP</sequence>
<evidence type="ECO:0000259" key="3">
    <source>
        <dbReference type="PROSITE" id="PS51841"/>
    </source>
</evidence>
<name>A0A3A8K3P0_9BACT</name>
<dbReference type="InterPro" id="IPR001322">
    <property type="entry name" value="Lamin_tail_dom"/>
</dbReference>
<keyword evidence="1" id="KW-0732">Signal</keyword>
<evidence type="ECO:0000313" key="5">
    <source>
        <dbReference type="Proteomes" id="UP000268313"/>
    </source>
</evidence>
<dbReference type="InterPro" id="IPR032812">
    <property type="entry name" value="SbsA_Ig"/>
</dbReference>
<proteinExistence type="predicted"/>
<dbReference type="EMBL" id="RAWE01000065">
    <property type="protein sequence ID" value="RKH01769.1"/>
    <property type="molecule type" value="Genomic_DNA"/>
</dbReference>
<protein>
    <recommendedName>
        <fullName evidence="3">LTD domain-containing protein</fullName>
    </recommendedName>
</protein>
<comment type="caution">
    <text evidence="4">The sequence shown here is derived from an EMBL/GenBank/DDBJ whole genome shotgun (WGS) entry which is preliminary data.</text>
</comment>